<dbReference type="GO" id="GO:0016491">
    <property type="term" value="F:oxidoreductase activity"/>
    <property type="evidence" value="ECO:0007669"/>
    <property type="project" value="UniProtKB-KW"/>
</dbReference>
<name>A0ABV4P7E2_9GAMM</name>
<dbReference type="PRINTS" id="PR00081">
    <property type="entry name" value="GDHRDH"/>
</dbReference>
<evidence type="ECO:0000256" key="2">
    <source>
        <dbReference type="ARBA" id="ARBA00023002"/>
    </source>
</evidence>
<dbReference type="CDD" id="cd05233">
    <property type="entry name" value="SDR_c"/>
    <property type="match status" value="1"/>
</dbReference>
<accession>A0ABV4P7E2</accession>
<comment type="caution">
    <text evidence="4">The sequence shown here is derived from an EMBL/GenBank/DDBJ whole genome shotgun (WGS) entry which is preliminary data.</text>
</comment>
<dbReference type="InterPro" id="IPR002347">
    <property type="entry name" value="SDR_fam"/>
</dbReference>
<keyword evidence="5" id="KW-1185">Reference proteome</keyword>
<evidence type="ECO:0000256" key="1">
    <source>
        <dbReference type="ARBA" id="ARBA00006484"/>
    </source>
</evidence>
<dbReference type="EMBL" id="JBGMEK010000157">
    <property type="protein sequence ID" value="MFA0813874.1"/>
    <property type="molecule type" value="Genomic_DNA"/>
</dbReference>
<dbReference type="PANTHER" id="PTHR43008">
    <property type="entry name" value="BENZIL REDUCTASE"/>
    <property type="match status" value="1"/>
</dbReference>
<dbReference type="SUPFAM" id="SSF51735">
    <property type="entry name" value="NAD(P)-binding Rossmann-fold domains"/>
    <property type="match status" value="1"/>
</dbReference>
<comment type="similarity">
    <text evidence="1 3">Belongs to the short-chain dehydrogenases/reductases (SDR) family.</text>
</comment>
<keyword evidence="2 4" id="KW-0560">Oxidoreductase</keyword>
<organism evidence="4 5">
    <name type="scientific">Microbulbifer epialgicus</name>
    <dbReference type="NCBI Taxonomy" id="393907"/>
    <lineage>
        <taxon>Bacteria</taxon>
        <taxon>Pseudomonadati</taxon>
        <taxon>Pseudomonadota</taxon>
        <taxon>Gammaproteobacteria</taxon>
        <taxon>Cellvibrionales</taxon>
        <taxon>Microbulbiferaceae</taxon>
        <taxon>Microbulbifer</taxon>
    </lineage>
</organism>
<dbReference type="EC" id="1.-.-.-" evidence="4"/>
<evidence type="ECO:0000256" key="3">
    <source>
        <dbReference type="RuleBase" id="RU000363"/>
    </source>
</evidence>
<reference evidence="4 5" key="1">
    <citation type="submission" date="2024-08" db="EMBL/GenBank/DDBJ databases">
        <authorList>
            <person name="Ishaq N."/>
        </authorList>
    </citation>
    <scope>NUCLEOTIDE SEQUENCE [LARGE SCALE GENOMIC DNA]</scope>
    <source>
        <strain evidence="4 5">DSM 18651</strain>
    </source>
</reference>
<dbReference type="Proteomes" id="UP001569428">
    <property type="component" value="Unassembled WGS sequence"/>
</dbReference>
<gene>
    <name evidence="4" type="ORF">ACCI49_23675</name>
</gene>
<dbReference type="PANTHER" id="PTHR43008:SF7">
    <property type="entry name" value="SHORT CHAIN DEHYDROGENASE_REDUCTASE (AFU_ORTHOLOGUE AFUA_2G00830)"/>
    <property type="match status" value="1"/>
</dbReference>
<dbReference type="PRINTS" id="PR00080">
    <property type="entry name" value="SDRFAMILY"/>
</dbReference>
<dbReference type="Pfam" id="PF00106">
    <property type="entry name" value="adh_short"/>
    <property type="match status" value="1"/>
</dbReference>
<dbReference type="Gene3D" id="3.40.50.720">
    <property type="entry name" value="NAD(P)-binding Rossmann-like Domain"/>
    <property type="match status" value="1"/>
</dbReference>
<dbReference type="RefSeq" id="WP_371841704.1">
    <property type="nucleotide sequence ID" value="NZ_JBGMEK010000157.1"/>
</dbReference>
<protein>
    <submittedName>
        <fullName evidence="4">SDR family NAD(P)-dependent oxidoreductase</fullName>
        <ecNumber evidence="4">1.-.-.-</ecNumber>
    </submittedName>
</protein>
<sequence length="281" mass="31128">MNSSIFQKSHVAVISGGADGVGLAAAKKFASMGMRIGIIDLNGEKISEALKELPESTLPFIVDVGDMQSLEKVKAEIVGRFGRIDVLMNNAGISYPTKSWGNFDNWQSIINTNFWGVVNSIHVFLPQLISQDHASLVVNTGSKQGITTPPGNPAYNASKAAVKVITEALEYQLRELSFEGGSRDKNNRISSHLLIPGFTYTGMVSSPQKPRSAWTPDQVIDFMLERIEQGDFYILCPDNDVTREMDNKRIAWAVGDIIEDRPPLSRWHPDYADTFKKYMDS</sequence>
<proteinExistence type="inferred from homology"/>
<evidence type="ECO:0000313" key="4">
    <source>
        <dbReference type="EMBL" id="MFA0813874.1"/>
    </source>
</evidence>
<dbReference type="InterPro" id="IPR036291">
    <property type="entry name" value="NAD(P)-bd_dom_sf"/>
</dbReference>
<evidence type="ECO:0000313" key="5">
    <source>
        <dbReference type="Proteomes" id="UP001569428"/>
    </source>
</evidence>